<evidence type="ECO:0000256" key="1">
    <source>
        <dbReference type="SAM" id="MobiDB-lite"/>
    </source>
</evidence>
<proteinExistence type="predicted"/>
<sequence length="161" mass="18644">MPKKDHDGDSQRSRTNKNEKEHSGDNTAITSTYTTKDHSDANEDKNKGESKSEDDEKSAIENEEKDLEITKNATNVLNDLEKKILIKEHKIKPEGKKEKKKKNKKKSKTTVRPVENPNLFQGDIILTNAQAKRLVNAEMKKARKKRIKVPRYKSKLRFMRE</sequence>
<organism evidence="2 3">
    <name type="scientific">Strongyloides papillosus</name>
    <name type="common">Intestinal threadworm</name>
    <dbReference type="NCBI Taxonomy" id="174720"/>
    <lineage>
        <taxon>Eukaryota</taxon>
        <taxon>Metazoa</taxon>
        <taxon>Ecdysozoa</taxon>
        <taxon>Nematoda</taxon>
        <taxon>Chromadorea</taxon>
        <taxon>Rhabditida</taxon>
        <taxon>Tylenchina</taxon>
        <taxon>Panagrolaimomorpha</taxon>
        <taxon>Strongyloidoidea</taxon>
        <taxon>Strongyloididae</taxon>
        <taxon>Strongyloides</taxon>
    </lineage>
</organism>
<feature type="region of interest" description="Disordered" evidence="1">
    <location>
        <begin position="1"/>
        <end position="74"/>
    </location>
</feature>
<dbReference type="AlphaFoldDB" id="A0A0N5CH28"/>
<accession>A0A0N5CH28</accession>
<feature type="compositionally biased region" description="Basic and acidic residues" evidence="1">
    <location>
        <begin position="35"/>
        <end position="51"/>
    </location>
</feature>
<keyword evidence="2" id="KW-1185">Reference proteome</keyword>
<dbReference type="Proteomes" id="UP000046392">
    <property type="component" value="Unplaced"/>
</dbReference>
<feature type="region of interest" description="Disordered" evidence="1">
    <location>
        <begin position="90"/>
        <end position="115"/>
    </location>
</feature>
<name>A0A0N5CH28_STREA</name>
<evidence type="ECO:0000313" key="3">
    <source>
        <dbReference type="WBParaSite" id="SPAL_0001715200.1"/>
    </source>
</evidence>
<feature type="compositionally biased region" description="Basic residues" evidence="1">
    <location>
        <begin position="98"/>
        <end position="109"/>
    </location>
</feature>
<evidence type="ECO:0000313" key="2">
    <source>
        <dbReference type="Proteomes" id="UP000046392"/>
    </source>
</evidence>
<feature type="compositionally biased region" description="Polar residues" evidence="1">
    <location>
        <begin position="25"/>
        <end position="34"/>
    </location>
</feature>
<protein>
    <submittedName>
        <fullName evidence="3">Ribosome biogenesis protein NOP53</fullName>
    </submittedName>
</protein>
<reference evidence="3" key="1">
    <citation type="submission" date="2017-02" db="UniProtKB">
        <authorList>
            <consortium name="WormBaseParasite"/>
        </authorList>
    </citation>
    <scope>IDENTIFICATION</scope>
</reference>
<dbReference type="WBParaSite" id="SPAL_0001715200.1">
    <property type="protein sequence ID" value="SPAL_0001715200.1"/>
    <property type="gene ID" value="SPAL_0001715200"/>
</dbReference>
<feature type="compositionally biased region" description="Basic and acidic residues" evidence="1">
    <location>
        <begin position="1"/>
        <end position="24"/>
    </location>
</feature>